<dbReference type="EMBL" id="JBHSPU010000038">
    <property type="protein sequence ID" value="MFC5918363.1"/>
    <property type="molecule type" value="Genomic_DNA"/>
</dbReference>
<sequence length="205" mass="22235">MPIALAALAYRTLGWLPAVPTDYLPHALIIGFETPDPRVAAFGRDRRPDAVALLAAGPLVVERPSCGRTVTPELEATYERRLERAFDAVDRASLDVWRLGGVMSDQERLFKWRAEGSGRMTDDLRANLEIASRAGAALFRIALAEPGTEVEVTVDGRALRYRAERGEKTGASTWQAAIALALSTGVREDLAPLVLAGPAFARPDE</sequence>
<proteinExistence type="predicted"/>
<reference evidence="2" key="1">
    <citation type="journal article" date="2019" name="Int. J. Syst. Evol. Microbiol.">
        <title>The Global Catalogue of Microorganisms (GCM) 10K type strain sequencing project: providing services to taxonomists for standard genome sequencing and annotation.</title>
        <authorList>
            <consortium name="The Broad Institute Genomics Platform"/>
            <consortium name="The Broad Institute Genome Sequencing Center for Infectious Disease"/>
            <person name="Wu L."/>
            <person name="Ma J."/>
        </authorList>
    </citation>
    <scope>NUCLEOTIDE SEQUENCE [LARGE SCALE GENOMIC DNA]</scope>
    <source>
        <strain evidence="2">JCM 4147</strain>
    </source>
</reference>
<name>A0ABW1GVT9_9ACTN</name>
<dbReference type="RefSeq" id="WP_344516463.1">
    <property type="nucleotide sequence ID" value="NZ_BAAATU010000040.1"/>
</dbReference>
<protein>
    <submittedName>
        <fullName evidence="1">Uncharacterized protein</fullName>
    </submittedName>
</protein>
<evidence type="ECO:0000313" key="1">
    <source>
        <dbReference type="EMBL" id="MFC5918363.1"/>
    </source>
</evidence>
<comment type="caution">
    <text evidence="1">The sequence shown here is derived from an EMBL/GenBank/DDBJ whole genome shotgun (WGS) entry which is preliminary data.</text>
</comment>
<evidence type="ECO:0000313" key="2">
    <source>
        <dbReference type="Proteomes" id="UP001596200"/>
    </source>
</evidence>
<dbReference type="Proteomes" id="UP001596200">
    <property type="component" value="Unassembled WGS sequence"/>
</dbReference>
<keyword evidence="2" id="KW-1185">Reference proteome</keyword>
<accession>A0ABW1GVT9</accession>
<gene>
    <name evidence="1" type="ORF">ACFP1B_33785</name>
</gene>
<organism evidence="1 2">
    <name type="scientific">Streptomyces pulveraceus</name>
    <dbReference type="NCBI Taxonomy" id="68258"/>
    <lineage>
        <taxon>Bacteria</taxon>
        <taxon>Bacillati</taxon>
        <taxon>Actinomycetota</taxon>
        <taxon>Actinomycetes</taxon>
        <taxon>Kitasatosporales</taxon>
        <taxon>Streptomycetaceae</taxon>
        <taxon>Streptomyces</taxon>
    </lineage>
</organism>